<accession>A0A2L0ET29</accession>
<evidence type="ECO:0000313" key="2">
    <source>
        <dbReference type="Proteomes" id="UP000238348"/>
    </source>
</evidence>
<evidence type="ECO:0000313" key="1">
    <source>
        <dbReference type="EMBL" id="AUX42461.1"/>
    </source>
</evidence>
<dbReference type="RefSeq" id="WP_159397074.1">
    <property type="nucleotide sequence ID" value="NZ_CP012673.1"/>
</dbReference>
<dbReference type="Proteomes" id="UP000238348">
    <property type="component" value="Chromosome"/>
</dbReference>
<sequence>MVLDHGGQVPPSQAVIQRTLSIFPVKSLPPFDEMVLGAVLTHAEALSARGETELFFCNLNAKDFEPTAGNELGNAYAASGLRYLDSFSVP</sequence>
<protein>
    <submittedName>
        <fullName evidence="1">Uncharacterized protein</fullName>
    </submittedName>
</protein>
<organism evidence="1 2">
    <name type="scientific">Sorangium cellulosum</name>
    <name type="common">Polyangium cellulosum</name>
    <dbReference type="NCBI Taxonomy" id="56"/>
    <lineage>
        <taxon>Bacteria</taxon>
        <taxon>Pseudomonadati</taxon>
        <taxon>Myxococcota</taxon>
        <taxon>Polyangia</taxon>
        <taxon>Polyangiales</taxon>
        <taxon>Polyangiaceae</taxon>
        <taxon>Sorangium</taxon>
    </lineage>
</organism>
<reference evidence="1 2" key="1">
    <citation type="submission" date="2015-09" db="EMBL/GenBank/DDBJ databases">
        <title>Sorangium comparison.</title>
        <authorList>
            <person name="Zaburannyi N."/>
            <person name="Bunk B."/>
            <person name="Overmann J."/>
            <person name="Mueller R."/>
        </authorList>
    </citation>
    <scope>NUCLEOTIDE SEQUENCE [LARGE SCALE GENOMIC DNA]</scope>
    <source>
        <strain evidence="1 2">So ce26</strain>
    </source>
</reference>
<dbReference type="EMBL" id="CP012673">
    <property type="protein sequence ID" value="AUX42461.1"/>
    <property type="molecule type" value="Genomic_DNA"/>
</dbReference>
<proteinExistence type="predicted"/>
<dbReference type="AlphaFoldDB" id="A0A2L0ET29"/>
<dbReference type="OrthoDB" id="581547at2"/>
<gene>
    <name evidence="1" type="ORF">SOCE26_038940</name>
</gene>
<name>A0A2L0ET29_SORCE</name>